<dbReference type="Pfam" id="PF13174">
    <property type="entry name" value="TPR_6"/>
    <property type="match status" value="2"/>
</dbReference>
<proteinExistence type="predicted"/>
<dbReference type="InterPro" id="IPR019734">
    <property type="entry name" value="TPR_rpt"/>
</dbReference>
<sequence>MSNKKKQSEEEILDVGEVYSKTEHFFENNKQTITFGLTAVLIIVAGIVYYFNFYMPPLQKEAESEMFYAQQHFARDSFRLAMYGDNEGHLGFEQVATDYSSTNAGNVANYYMGISLLRTGDYEGAVAYLDRYEANDEITPSLKLGAIGDAYSELGEYEKALGYYEDAANAESNSFTTPIYLKKAGIAAEKLNKYGDAREFYESIKNDYPNSQEGRGIEKFIQRAKLMQEKA</sequence>
<dbReference type="OrthoDB" id="9808622at2"/>
<keyword evidence="2" id="KW-0472">Membrane</keyword>
<evidence type="ECO:0000256" key="2">
    <source>
        <dbReference type="SAM" id="Phobius"/>
    </source>
</evidence>
<dbReference type="Pfam" id="PF13176">
    <property type="entry name" value="TPR_7"/>
    <property type="match status" value="1"/>
</dbReference>
<dbReference type="PROSITE" id="PS50005">
    <property type="entry name" value="TPR"/>
    <property type="match status" value="1"/>
</dbReference>
<dbReference type="RefSeq" id="WP_151166317.1">
    <property type="nucleotide sequence ID" value="NZ_WACR01000002.1"/>
</dbReference>
<protein>
    <submittedName>
        <fullName evidence="3">Tetratricopeptide repeat protein</fullName>
    </submittedName>
</protein>
<reference evidence="3 4" key="1">
    <citation type="submission" date="2019-09" db="EMBL/GenBank/DDBJ databases">
        <title>Genomes of Cryomorphaceae.</title>
        <authorList>
            <person name="Bowman J.P."/>
        </authorList>
    </citation>
    <scope>NUCLEOTIDE SEQUENCE [LARGE SCALE GENOMIC DNA]</scope>
    <source>
        <strain evidence="3 4">KCTC 52047</strain>
    </source>
</reference>
<feature type="transmembrane region" description="Helical" evidence="2">
    <location>
        <begin position="33"/>
        <end position="51"/>
    </location>
</feature>
<dbReference type="Gene3D" id="1.25.40.10">
    <property type="entry name" value="Tetratricopeptide repeat domain"/>
    <property type="match status" value="1"/>
</dbReference>
<dbReference type="Proteomes" id="UP000435357">
    <property type="component" value="Unassembled WGS sequence"/>
</dbReference>
<comment type="caution">
    <text evidence="3">The sequence shown here is derived from an EMBL/GenBank/DDBJ whole genome shotgun (WGS) entry which is preliminary data.</text>
</comment>
<dbReference type="EMBL" id="WACR01000002">
    <property type="protein sequence ID" value="KAB1065493.1"/>
    <property type="molecule type" value="Genomic_DNA"/>
</dbReference>
<keyword evidence="2" id="KW-1133">Transmembrane helix</keyword>
<dbReference type="InterPro" id="IPR011990">
    <property type="entry name" value="TPR-like_helical_dom_sf"/>
</dbReference>
<keyword evidence="4" id="KW-1185">Reference proteome</keyword>
<name>A0A6N6M9D3_9FLAO</name>
<accession>A0A6N6M9D3</accession>
<feature type="repeat" description="TPR" evidence="1">
    <location>
        <begin position="141"/>
        <end position="174"/>
    </location>
</feature>
<dbReference type="AlphaFoldDB" id="A0A6N6M9D3"/>
<evidence type="ECO:0000256" key="1">
    <source>
        <dbReference type="PROSITE-ProRule" id="PRU00339"/>
    </source>
</evidence>
<gene>
    <name evidence="3" type="ORF">F3059_02235</name>
</gene>
<evidence type="ECO:0000313" key="4">
    <source>
        <dbReference type="Proteomes" id="UP000435357"/>
    </source>
</evidence>
<dbReference type="SUPFAM" id="SSF48452">
    <property type="entry name" value="TPR-like"/>
    <property type="match status" value="1"/>
</dbReference>
<keyword evidence="2" id="KW-0812">Transmembrane</keyword>
<organism evidence="3 4">
    <name type="scientific">Salibacter halophilus</name>
    <dbReference type="NCBI Taxonomy" id="1803916"/>
    <lineage>
        <taxon>Bacteria</taxon>
        <taxon>Pseudomonadati</taxon>
        <taxon>Bacteroidota</taxon>
        <taxon>Flavobacteriia</taxon>
        <taxon>Flavobacteriales</taxon>
        <taxon>Salibacteraceae</taxon>
        <taxon>Salibacter</taxon>
    </lineage>
</organism>
<keyword evidence="1" id="KW-0802">TPR repeat</keyword>
<evidence type="ECO:0000313" key="3">
    <source>
        <dbReference type="EMBL" id="KAB1065493.1"/>
    </source>
</evidence>